<evidence type="ECO:0000256" key="1">
    <source>
        <dbReference type="ARBA" id="ARBA00006336"/>
    </source>
</evidence>
<dbReference type="InterPro" id="IPR000868">
    <property type="entry name" value="Isochorismatase-like_dom"/>
</dbReference>
<dbReference type="SUPFAM" id="SSF52499">
    <property type="entry name" value="Isochorismatase-like hydrolases"/>
    <property type="match status" value="1"/>
</dbReference>
<comment type="similarity">
    <text evidence="1">Belongs to the isochorismatase family.</text>
</comment>
<dbReference type="InterPro" id="IPR050272">
    <property type="entry name" value="Isochorismatase-like_hydrls"/>
</dbReference>
<dbReference type="Pfam" id="PF00857">
    <property type="entry name" value="Isochorismatase"/>
    <property type="match status" value="1"/>
</dbReference>
<evidence type="ECO:0000313" key="5">
    <source>
        <dbReference type="Proteomes" id="UP001256827"/>
    </source>
</evidence>
<evidence type="ECO:0000313" key="4">
    <source>
        <dbReference type="EMBL" id="WNC14239.1"/>
    </source>
</evidence>
<sequence>MNRKTALLVIDAQTGIIEGMSHDPVYQKEALLQTIHSLVTQARSRNIPVLYVQDLDVAPEGDPAFAIHPSIAPAPHEPVFRKKATDAFHGTDLHERLQEIGIDHLVIAGCKTEYCIDSACRRATTLGYDVTLVGDGHSTNDSSVMPAESIIAHHNRCLHGLSNLEPFVVVRTSAEDVFAPIHDFYRTHE</sequence>
<keyword evidence="2 4" id="KW-0378">Hydrolase</keyword>
<proteinExistence type="inferred from homology"/>
<dbReference type="EC" id="3.-.-.-" evidence="4"/>
<dbReference type="EMBL" id="CP134050">
    <property type="protein sequence ID" value="WNC14239.1"/>
    <property type="molecule type" value="Genomic_DNA"/>
</dbReference>
<dbReference type="PANTHER" id="PTHR43540">
    <property type="entry name" value="PEROXYUREIDOACRYLATE/UREIDOACRYLATE AMIDOHYDROLASE-RELATED"/>
    <property type="match status" value="1"/>
</dbReference>
<feature type="domain" description="Isochorismatase-like" evidence="3">
    <location>
        <begin position="5"/>
        <end position="141"/>
    </location>
</feature>
<dbReference type="GO" id="GO:0016787">
    <property type="term" value="F:hydrolase activity"/>
    <property type="evidence" value="ECO:0007669"/>
    <property type="project" value="UniProtKB-KW"/>
</dbReference>
<evidence type="ECO:0000259" key="3">
    <source>
        <dbReference type="Pfam" id="PF00857"/>
    </source>
</evidence>
<dbReference type="RefSeq" id="WP_310766183.1">
    <property type="nucleotide sequence ID" value="NZ_CP134050.1"/>
</dbReference>
<dbReference type="Proteomes" id="UP001256827">
    <property type="component" value="Chromosome"/>
</dbReference>
<evidence type="ECO:0000256" key="2">
    <source>
        <dbReference type="ARBA" id="ARBA00022801"/>
    </source>
</evidence>
<dbReference type="InterPro" id="IPR036380">
    <property type="entry name" value="Isochorismatase-like_sf"/>
</dbReference>
<keyword evidence="5" id="KW-1185">Reference proteome</keyword>
<protein>
    <submittedName>
        <fullName evidence="4">Cysteine hydrolase family protein</fullName>
        <ecNumber evidence="4">3.-.-.-</ecNumber>
    </submittedName>
</protein>
<reference evidence="4 5" key="1">
    <citation type="submission" date="2023-09" db="EMBL/GenBank/DDBJ databases">
        <title>Complete Genome and Methylome dissection of Bacillus brevis NEB573 original source of BbsI restriction endonuclease.</title>
        <authorList>
            <person name="Fomenkov A."/>
            <person name="Roberts R.D."/>
        </authorList>
    </citation>
    <scope>NUCLEOTIDE SEQUENCE [LARGE SCALE GENOMIC DNA]</scope>
    <source>
        <strain evidence="4 5">NEB573</strain>
    </source>
</reference>
<dbReference type="PANTHER" id="PTHR43540:SF14">
    <property type="entry name" value="ISOCHORISMATASE"/>
    <property type="match status" value="1"/>
</dbReference>
<dbReference type="CDD" id="cd01014">
    <property type="entry name" value="nicotinamidase_related"/>
    <property type="match status" value="1"/>
</dbReference>
<gene>
    <name evidence="4" type="ORF">RGB73_26755</name>
</gene>
<accession>A0ABY9T2X0</accession>
<dbReference type="Gene3D" id="3.40.50.850">
    <property type="entry name" value="Isochorismatase-like"/>
    <property type="match status" value="1"/>
</dbReference>
<name>A0ABY9T2X0_BREBE</name>
<organism evidence="4 5">
    <name type="scientific">Brevibacillus brevis</name>
    <name type="common">Bacillus brevis</name>
    <dbReference type="NCBI Taxonomy" id="1393"/>
    <lineage>
        <taxon>Bacteria</taxon>
        <taxon>Bacillati</taxon>
        <taxon>Bacillota</taxon>
        <taxon>Bacilli</taxon>
        <taxon>Bacillales</taxon>
        <taxon>Paenibacillaceae</taxon>
        <taxon>Brevibacillus</taxon>
    </lineage>
</organism>